<dbReference type="HAMAP" id="MF_01151">
    <property type="entry name" value="GrpE"/>
    <property type="match status" value="1"/>
</dbReference>
<sequence length="192" mass="21609">MPNKKNKNEVDDDIVIDDNQSRVIDDTIDVELVDEEAHAESKVVKIKKELERCRAEKQEYLNGWQRAKADYVNVLKRSDKEKASIQDRVIEKTVTEFLPALDSLLRASDSGDIPKGFDAIAKQLINAFSSLNVKEVPAEVGEAFDPVIHEAFGQDETDDPEKDDTISLVLEKGWQIGDNVIRPAKVRVAKHV</sequence>
<name>A0A3B0VJC1_9ZZZZ</name>
<comment type="similarity">
    <text evidence="1">Belongs to the GrpE family.</text>
</comment>
<protein>
    <recommendedName>
        <fullName evidence="4">Heat shock protein GrpE</fullName>
    </recommendedName>
</protein>
<keyword evidence="2" id="KW-0143">Chaperone</keyword>
<gene>
    <name evidence="3" type="ORF">MNBD_CPR01-418</name>
</gene>
<evidence type="ECO:0008006" key="4">
    <source>
        <dbReference type="Google" id="ProtNLM"/>
    </source>
</evidence>
<organism evidence="3">
    <name type="scientific">hydrothermal vent metagenome</name>
    <dbReference type="NCBI Taxonomy" id="652676"/>
    <lineage>
        <taxon>unclassified sequences</taxon>
        <taxon>metagenomes</taxon>
        <taxon>ecological metagenomes</taxon>
    </lineage>
</organism>
<dbReference type="AlphaFoldDB" id="A0A3B0VJC1"/>
<dbReference type="InterPro" id="IPR013805">
    <property type="entry name" value="GrpE_CC"/>
</dbReference>
<proteinExistence type="inferred from homology"/>
<dbReference type="GO" id="GO:0051082">
    <property type="term" value="F:unfolded protein binding"/>
    <property type="evidence" value="ECO:0007669"/>
    <property type="project" value="TreeGrafter"/>
</dbReference>
<dbReference type="EMBL" id="UOEV01000029">
    <property type="protein sequence ID" value="VAW32206.1"/>
    <property type="molecule type" value="Genomic_DNA"/>
</dbReference>
<dbReference type="InterPro" id="IPR009012">
    <property type="entry name" value="GrpE_head"/>
</dbReference>
<evidence type="ECO:0000256" key="1">
    <source>
        <dbReference type="ARBA" id="ARBA00009054"/>
    </source>
</evidence>
<dbReference type="SUPFAM" id="SSF58014">
    <property type="entry name" value="Coiled-coil domain of nucleotide exchange factor GrpE"/>
    <property type="match status" value="1"/>
</dbReference>
<dbReference type="Pfam" id="PF01025">
    <property type="entry name" value="GrpE"/>
    <property type="match status" value="1"/>
</dbReference>
<dbReference type="PANTHER" id="PTHR21237">
    <property type="entry name" value="GRPE PROTEIN"/>
    <property type="match status" value="1"/>
</dbReference>
<dbReference type="CDD" id="cd00446">
    <property type="entry name" value="GrpE"/>
    <property type="match status" value="1"/>
</dbReference>
<dbReference type="GO" id="GO:0042803">
    <property type="term" value="F:protein homodimerization activity"/>
    <property type="evidence" value="ECO:0007669"/>
    <property type="project" value="InterPro"/>
</dbReference>
<dbReference type="PRINTS" id="PR00773">
    <property type="entry name" value="GRPEPROTEIN"/>
</dbReference>
<dbReference type="Gene3D" id="2.30.22.10">
    <property type="entry name" value="Head domain of nucleotide exchange factor GrpE"/>
    <property type="match status" value="1"/>
</dbReference>
<dbReference type="GO" id="GO:0000774">
    <property type="term" value="F:adenyl-nucleotide exchange factor activity"/>
    <property type="evidence" value="ECO:0007669"/>
    <property type="project" value="InterPro"/>
</dbReference>
<evidence type="ECO:0000313" key="3">
    <source>
        <dbReference type="EMBL" id="VAW32206.1"/>
    </source>
</evidence>
<dbReference type="GO" id="GO:0051087">
    <property type="term" value="F:protein-folding chaperone binding"/>
    <property type="evidence" value="ECO:0007669"/>
    <property type="project" value="InterPro"/>
</dbReference>
<dbReference type="Gene3D" id="3.90.20.20">
    <property type="match status" value="1"/>
</dbReference>
<dbReference type="PANTHER" id="PTHR21237:SF23">
    <property type="entry name" value="GRPE PROTEIN HOMOLOG, MITOCHONDRIAL"/>
    <property type="match status" value="1"/>
</dbReference>
<accession>A0A3B0VJC1</accession>
<dbReference type="SUPFAM" id="SSF51064">
    <property type="entry name" value="Head domain of nucleotide exchange factor GrpE"/>
    <property type="match status" value="1"/>
</dbReference>
<evidence type="ECO:0000256" key="2">
    <source>
        <dbReference type="ARBA" id="ARBA00023186"/>
    </source>
</evidence>
<dbReference type="InterPro" id="IPR000740">
    <property type="entry name" value="GrpE"/>
</dbReference>
<reference evidence="3" key="1">
    <citation type="submission" date="2018-06" db="EMBL/GenBank/DDBJ databases">
        <authorList>
            <person name="Zhirakovskaya E."/>
        </authorList>
    </citation>
    <scope>NUCLEOTIDE SEQUENCE</scope>
</reference>
<dbReference type="GO" id="GO:0006457">
    <property type="term" value="P:protein folding"/>
    <property type="evidence" value="ECO:0007669"/>
    <property type="project" value="InterPro"/>
</dbReference>